<protein>
    <submittedName>
        <fullName evidence="1">Uncharacterized protein</fullName>
    </submittedName>
</protein>
<reference evidence="1" key="1">
    <citation type="journal article" date="2019" name="Nat. Med.">
        <title>A library of human gut bacterial isolates paired with longitudinal multiomics data enables mechanistic microbiome research.</title>
        <authorList>
            <person name="Poyet M."/>
            <person name="Groussin M."/>
            <person name="Gibbons S.M."/>
            <person name="Avila-Pacheco J."/>
            <person name="Jiang X."/>
            <person name="Kearney S.M."/>
            <person name="Perrotta A.R."/>
            <person name="Berdy B."/>
            <person name="Zhao S."/>
            <person name="Lieberman T.D."/>
            <person name="Swanson P.K."/>
            <person name="Smith M."/>
            <person name="Roesemann S."/>
            <person name="Alexander J.E."/>
            <person name="Rich S.A."/>
            <person name="Livny J."/>
            <person name="Vlamakis H."/>
            <person name="Clish C."/>
            <person name="Bullock K."/>
            <person name="Deik A."/>
            <person name="Scott J."/>
            <person name="Pierce K.A."/>
            <person name="Xavier R.J."/>
            <person name="Alm E.J."/>
        </authorList>
    </citation>
    <scope>NUCLEOTIDE SEQUENCE</scope>
    <source>
        <strain evidence="1">BIOML-A21</strain>
    </source>
</reference>
<feature type="non-terminal residue" evidence="1">
    <location>
        <position position="100"/>
    </location>
</feature>
<comment type="caution">
    <text evidence="1">The sequence shown here is derived from an EMBL/GenBank/DDBJ whole genome shotgun (WGS) entry which is preliminary data.</text>
</comment>
<proteinExistence type="predicted"/>
<accession>A0A641MUL2</accession>
<gene>
    <name evidence="1" type="ORF">F3F94_13420</name>
</gene>
<name>A0A641MUL2_9BACE</name>
<organism evidence="1">
    <name type="scientific">Bacteroides salyersiae</name>
    <dbReference type="NCBI Taxonomy" id="291644"/>
    <lineage>
        <taxon>Bacteria</taxon>
        <taxon>Pseudomonadati</taxon>
        <taxon>Bacteroidota</taxon>
        <taxon>Bacteroidia</taxon>
        <taxon>Bacteroidales</taxon>
        <taxon>Bacteroidaceae</taxon>
        <taxon>Bacteroides</taxon>
    </lineage>
</organism>
<evidence type="ECO:0000313" key="1">
    <source>
        <dbReference type="EMBL" id="KAA3716893.1"/>
    </source>
</evidence>
<dbReference type="AlphaFoldDB" id="A0A641MUL2"/>
<sequence length="100" mass="11693">MQAKLIFLILLFWGMWCSSIYAQSLSSLKRENKQTMKELKVKYGLSSIKIEMGDNGFWYYLVSQKKGNQKCYGVISKNGNFIFECEYEDIIYINGIYKDG</sequence>
<dbReference type="EMBL" id="VWMU01000087">
    <property type="protein sequence ID" value="KAA3716893.1"/>
    <property type="molecule type" value="Genomic_DNA"/>
</dbReference>